<dbReference type="AlphaFoldDB" id="A0A2M7AWD5"/>
<name>A0A2M7AWD5_9BACT</name>
<proteinExistence type="predicted"/>
<dbReference type="Gene3D" id="3.40.50.150">
    <property type="entry name" value="Vaccinia Virus protein VP39"/>
    <property type="match status" value="1"/>
</dbReference>
<gene>
    <name evidence="2" type="ORF">COS76_03535</name>
</gene>
<dbReference type="PANTHER" id="PTHR43591:SF24">
    <property type="entry name" value="2-METHOXY-6-POLYPRENYL-1,4-BENZOQUINOL METHYLASE, MITOCHONDRIAL"/>
    <property type="match status" value="1"/>
</dbReference>
<comment type="caution">
    <text evidence="2">The sequence shown here is derived from an EMBL/GenBank/DDBJ whole genome shotgun (WGS) entry which is preliminary data.</text>
</comment>
<evidence type="ECO:0000313" key="2">
    <source>
        <dbReference type="EMBL" id="PIU74922.1"/>
    </source>
</evidence>
<organism evidence="2 3">
    <name type="scientific">Candidatus Portnoybacteria bacterium CG06_land_8_20_14_3_00_39_12</name>
    <dbReference type="NCBI Taxonomy" id="1974809"/>
    <lineage>
        <taxon>Bacteria</taxon>
        <taxon>Candidatus Portnoyibacteriota</taxon>
    </lineage>
</organism>
<dbReference type="CDD" id="cd02440">
    <property type="entry name" value="AdoMet_MTases"/>
    <property type="match status" value="1"/>
</dbReference>
<accession>A0A2M7AWD5</accession>
<dbReference type="GO" id="GO:0008757">
    <property type="term" value="F:S-adenosylmethionine-dependent methyltransferase activity"/>
    <property type="evidence" value="ECO:0007669"/>
    <property type="project" value="InterPro"/>
</dbReference>
<reference evidence="3" key="1">
    <citation type="submission" date="2017-09" db="EMBL/GenBank/DDBJ databases">
        <title>Depth-based differentiation of microbial function through sediment-hosted aquifers and enrichment of novel symbionts in the deep terrestrial subsurface.</title>
        <authorList>
            <person name="Probst A.J."/>
            <person name="Ladd B."/>
            <person name="Jarett J.K."/>
            <person name="Geller-Mcgrath D.E."/>
            <person name="Sieber C.M.K."/>
            <person name="Emerson J.B."/>
            <person name="Anantharaman K."/>
            <person name="Thomas B.C."/>
            <person name="Malmstrom R."/>
            <person name="Stieglmeier M."/>
            <person name="Klingl A."/>
            <person name="Woyke T."/>
            <person name="Ryan C.M."/>
            <person name="Banfield J.F."/>
        </authorList>
    </citation>
    <scope>NUCLEOTIDE SEQUENCE [LARGE SCALE GENOMIC DNA]</scope>
</reference>
<dbReference type="Proteomes" id="UP000228775">
    <property type="component" value="Unassembled WGS sequence"/>
</dbReference>
<evidence type="ECO:0000313" key="3">
    <source>
        <dbReference type="Proteomes" id="UP000228775"/>
    </source>
</evidence>
<protein>
    <recommendedName>
        <fullName evidence="1">Methyltransferase type 11 domain-containing protein</fullName>
    </recommendedName>
</protein>
<feature type="domain" description="Methyltransferase type 11" evidence="1">
    <location>
        <begin position="54"/>
        <end position="149"/>
    </location>
</feature>
<dbReference type="Pfam" id="PF08241">
    <property type="entry name" value="Methyltransf_11"/>
    <property type="match status" value="1"/>
</dbReference>
<dbReference type="InterPro" id="IPR013216">
    <property type="entry name" value="Methyltransf_11"/>
</dbReference>
<sequence>MKTDKLPDKQAARLEFQQEPMDHYYQHWLIGIPSRYRIKKIFQELGNIRGKRLLDIGCEAGYITLKLAQKGAIVTAIDLIEEPLQELRRRLKNKNLKISLRVADAADLPFKTNSFNLILATEIIEHITKLNDFIAGAYRVLKPKGKLLITFPNENLKQKLYPIVSLFGIKTEVEAQVTLKNYRAEEIIKLFSRKFTLIKHYLLPWWCPVTHLMIFAPKQ</sequence>
<dbReference type="InterPro" id="IPR029063">
    <property type="entry name" value="SAM-dependent_MTases_sf"/>
</dbReference>
<dbReference type="PANTHER" id="PTHR43591">
    <property type="entry name" value="METHYLTRANSFERASE"/>
    <property type="match status" value="1"/>
</dbReference>
<dbReference type="SUPFAM" id="SSF53335">
    <property type="entry name" value="S-adenosyl-L-methionine-dependent methyltransferases"/>
    <property type="match status" value="1"/>
</dbReference>
<evidence type="ECO:0000259" key="1">
    <source>
        <dbReference type="Pfam" id="PF08241"/>
    </source>
</evidence>
<dbReference type="EMBL" id="PEVY01000073">
    <property type="protein sequence ID" value="PIU74922.1"/>
    <property type="molecule type" value="Genomic_DNA"/>
</dbReference>